<accession>A0A418Y9F1</accession>
<evidence type="ECO:0000313" key="1">
    <source>
        <dbReference type="EMBL" id="RJG37252.1"/>
    </source>
</evidence>
<protein>
    <submittedName>
        <fullName evidence="1">Uncharacterized protein</fullName>
    </submittedName>
</protein>
<sequence>MSQRAFDGEKPQVMIEFLDRFGTKGQLPAAFLTQEGEFLLSIQYLFEDCWSKNFDQANSLLRFGVNTDGWDLLVDIGDEQLVILQDEMGDIDSIDISVFDLLEANVEQA</sequence>
<gene>
    <name evidence="1" type="ORF">D1Z90_19895</name>
</gene>
<reference evidence="1 2" key="2">
    <citation type="submission" date="2019-01" db="EMBL/GenBank/DDBJ databases">
        <title>Motilimonas pumilus sp. nov., isolated from the gut of sea cucumber (Apostichopus japonicus).</title>
        <authorList>
            <person name="Wang F.-Q."/>
            <person name="Ren L.-H."/>
            <person name="Lin Y.-W."/>
            <person name="Sun G.-H."/>
            <person name="Du Z.-J."/>
            <person name="Zhao J.-X."/>
            <person name="Liu X.-J."/>
            <person name="Liu L.-J."/>
        </authorList>
    </citation>
    <scope>NUCLEOTIDE SEQUENCE [LARGE SCALE GENOMIC DNA]</scope>
    <source>
        <strain evidence="1 2">PLHSC7-2</strain>
    </source>
</reference>
<dbReference type="EMBL" id="QZCH01000053">
    <property type="protein sequence ID" value="RJG37252.1"/>
    <property type="molecule type" value="Genomic_DNA"/>
</dbReference>
<dbReference type="Proteomes" id="UP000283255">
    <property type="component" value="Unassembled WGS sequence"/>
</dbReference>
<dbReference type="AlphaFoldDB" id="A0A418Y9F1"/>
<dbReference type="RefSeq" id="WP_119912538.1">
    <property type="nucleotide sequence ID" value="NZ_QZCH01000053.1"/>
</dbReference>
<name>A0A418Y9F1_9GAMM</name>
<reference evidence="1 2" key="1">
    <citation type="submission" date="2018-09" db="EMBL/GenBank/DDBJ databases">
        <authorList>
            <person name="Wang F."/>
        </authorList>
    </citation>
    <scope>NUCLEOTIDE SEQUENCE [LARGE SCALE GENOMIC DNA]</scope>
    <source>
        <strain evidence="1 2">PLHSC7-2</strain>
    </source>
</reference>
<evidence type="ECO:0000313" key="2">
    <source>
        <dbReference type="Proteomes" id="UP000283255"/>
    </source>
</evidence>
<organism evidence="1 2">
    <name type="scientific">Motilimonas pumila</name>
    <dbReference type="NCBI Taxonomy" id="2303987"/>
    <lineage>
        <taxon>Bacteria</taxon>
        <taxon>Pseudomonadati</taxon>
        <taxon>Pseudomonadota</taxon>
        <taxon>Gammaproteobacteria</taxon>
        <taxon>Alteromonadales</taxon>
        <taxon>Alteromonadales genera incertae sedis</taxon>
        <taxon>Motilimonas</taxon>
    </lineage>
</organism>
<dbReference type="OrthoDB" id="7062886at2"/>
<comment type="caution">
    <text evidence="1">The sequence shown here is derived from an EMBL/GenBank/DDBJ whole genome shotgun (WGS) entry which is preliminary data.</text>
</comment>
<proteinExistence type="predicted"/>
<keyword evidence="2" id="KW-1185">Reference proteome</keyword>